<dbReference type="EMBL" id="AAHUDZ010000064">
    <property type="protein sequence ID" value="ECA3795151.1"/>
    <property type="molecule type" value="Genomic_DNA"/>
</dbReference>
<sequence length="197" mass="20296">MNLTTKKLAIALAACSVFTGINVASAAVTKAPVTLNFSGTIKDSTCNLIAQGSDGSDLTTTGVVFSDIDAVNGGDSKRFKLVTDTTGSCSAVNSGTVEIMWGGAGLTDKGFTDTSGSTHALLQLTPQTEETGAAPLAADSAVKVNDVIKTGVNTVSYQPTTDTTEYDYLASLVKADGEKYFSPGEFTSAVTYTVTYK</sequence>
<dbReference type="Gene3D" id="2.60.40.1090">
    <property type="entry name" value="Fimbrial-type adhesion domain"/>
    <property type="match status" value="1"/>
</dbReference>
<feature type="signal peptide" evidence="1">
    <location>
        <begin position="1"/>
        <end position="26"/>
    </location>
</feature>
<organism evidence="2">
    <name type="scientific">Salmonella enterica subsp. enterica serovar Aqua</name>
    <dbReference type="NCBI Taxonomy" id="1302615"/>
    <lineage>
        <taxon>Bacteria</taxon>
        <taxon>Pseudomonadati</taxon>
        <taxon>Pseudomonadota</taxon>
        <taxon>Gammaproteobacteria</taxon>
        <taxon>Enterobacterales</taxon>
        <taxon>Enterobacteriaceae</taxon>
        <taxon>Salmonella</taxon>
    </lineage>
</organism>
<keyword evidence="1" id="KW-0732">Signal</keyword>
<dbReference type="InterPro" id="IPR036937">
    <property type="entry name" value="Adhesion_dom_fimbrial_sf"/>
</dbReference>
<accession>A0A5X6EU63</accession>
<proteinExistence type="predicted"/>
<dbReference type="SUPFAM" id="SSF49401">
    <property type="entry name" value="Bacterial adhesins"/>
    <property type="match status" value="1"/>
</dbReference>
<evidence type="ECO:0008006" key="3">
    <source>
        <dbReference type="Google" id="ProtNLM"/>
    </source>
</evidence>
<dbReference type="AlphaFoldDB" id="A0A5X6EU63"/>
<dbReference type="InterPro" id="IPR008966">
    <property type="entry name" value="Adhesion_dom_sf"/>
</dbReference>
<evidence type="ECO:0000256" key="1">
    <source>
        <dbReference type="SAM" id="SignalP"/>
    </source>
</evidence>
<feature type="chain" id="PRO_5024827257" description="Fimbrial protein" evidence="1">
    <location>
        <begin position="27"/>
        <end position="197"/>
    </location>
</feature>
<protein>
    <recommendedName>
        <fullName evidence="3">Fimbrial protein</fullName>
    </recommendedName>
</protein>
<dbReference type="GO" id="GO:0007155">
    <property type="term" value="P:cell adhesion"/>
    <property type="evidence" value="ECO:0007669"/>
    <property type="project" value="InterPro"/>
</dbReference>
<reference evidence="2" key="1">
    <citation type="submission" date="2018-12" db="EMBL/GenBank/DDBJ databases">
        <authorList>
            <person name="Ashton P.M."/>
            <person name="Dallman T."/>
            <person name="Nair S."/>
            <person name="De Pinna E."/>
            <person name="Peters T."/>
            <person name="Grant K."/>
        </authorList>
    </citation>
    <scope>NUCLEOTIDE SEQUENCE</scope>
    <source>
        <strain evidence="2">650060</strain>
    </source>
</reference>
<dbReference type="GO" id="GO:0009289">
    <property type="term" value="C:pilus"/>
    <property type="evidence" value="ECO:0007669"/>
    <property type="project" value="InterPro"/>
</dbReference>
<comment type="caution">
    <text evidence="2">The sequence shown here is derived from an EMBL/GenBank/DDBJ whole genome shotgun (WGS) entry which is preliminary data.</text>
</comment>
<evidence type="ECO:0000313" key="2">
    <source>
        <dbReference type="EMBL" id="ECA3795151.1"/>
    </source>
</evidence>
<name>A0A5X6EU63_SALET</name>
<gene>
    <name evidence="2" type="ORF">EKG95_25740</name>
</gene>